<dbReference type="InterPro" id="IPR013249">
    <property type="entry name" value="RNA_pol_sigma70_r4_t2"/>
</dbReference>
<dbReference type="Gene3D" id="1.10.10.10">
    <property type="entry name" value="Winged helix-like DNA-binding domain superfamily/Winged helix DNA-binding domain"/>
    <property type="match status" value="1"/>
</dbReference>
<dbReference type="InterPro" id="IPR014284">
    <property type="entry name" value="RNA_pol_sigma-70_dom"/>
</dbReference>
<dbReference type="CDD" id="cd06171">
    <property type="entry name" value="Sigma70_r4"/>
    <property type="match status" value="1"/>
</dbReference>
<dbReference type="Proteomes" id="UP000290439">
    <property type="component" value="Chromosome"/>
</dbReference>
<evidence type="ECO:0000256" key="5">
    <source>
        <dbReference type="ARBA" id="ARBA00023125"/>
    </source>
</evidence>
<comment type="subunit">
    <text evidence="2">Interacts transiently with the RNA polymerase catalytic core formed by RpoA, RpoB, RpoC and RpoZ (2 alpha, 1 beta, 1 beta' and 1 omega subunit) to form the RNA polymerase holoenzyme that can initiate transcription.</text>
</comment>
<dbReference type="Pfam" id="PF04542">
    <property type="entry name" value="Sigma70_r2"/>
    <property type="match status" value="1"/>
</dbReference>
<protein>
    <submittedName>
        <fullName evidence="9">RNA polymerase sigma factor SigJ</fullName>
    </submittedName>
</protein>
<dbReference type="InterPro" id="IPR007627">
    <property type="entry name" value="RNA_pol_sigma70_r2"/>
</dbReference>
<dbReference type="InterPro" id="IPR013325">
    <property type="entry name" value="RNA_pol_sigma_r2"/>
</dbReference>
<dbReference type="PANTHER" id="PTHR30173:SF36">
    <property type="entry name" value="ECF RNA POLYMERASE SIGMA FACTOR SIGJ"/>
    <property type="match status" value="1"/>
</dbReference>
<dbReference type="Pfam" id="PF08281">
    <property type="entry name" value="Sigma70_r4_2"/>
    <property type="match status" value="1"/>
</dbReference>
<dbReference type="NCBIfam" id="NF007214">
    <property type="entry name" value="PRK09636.1"/>
    <property type="match status" value="1"/>
</dbReference>
<evidence type="ECO:0000256" key="4">
    <source>
        <dbReference type="ARBA" id="ARBA00023082"/>
    </source>
</evidence>
<evidence type="ECO:0000259" key="7">
    <source>
        <dbReference type="Pfam" id="PF04542"/>
    </source>
</evidence>
<evidence type="ECO:0000256" key="1">
    <source>
        <dbReference type="ARBA" id="ARBA00010641"/>
    </source>
</evidence>
<dbReference type="PANTHER" id="PTHR30173">
    <property type="entry name" value="SIGMA 19 FACTOR"/>
    <property type="match status" value="1"/>
</dbReference>
<feature type="domain" description="RNA polymerase sigma-70 region 2" evidence="7">
    <location>
        <begin position="15"/>
        <end position="76"/>
    </location>
</feature>
<accession>A0A4U8W0Z4</accession>
<dbReference type="AlphaFoldDB" id="A0A4U8W0Z4"/>
<dbReference type="GO" id="GO:0003677">
    <property type="term" value="F:DNA binding"/>
    <property type="evidence" value="ECO:0007669"/>
    <property type="project" value="UniProtKB-KW"/>
</dbReference>
<organism evidence="9 10">
    <name type="scientific">Nocardia cyriacigeorgica</name>
    <dbReference type="NCBI Taxonomy" id="135487"/>
    <lineage>
        <taxon>Bacteria</taxon>
        <taxon>Bacillati</taxon>
        <taxon>Actinomycetota</taxon>
        <taxon>Actinomycetes</taxon>
        <taxon>Mycobacteriales</taxon>
        <taxon>Nocardiaceae</taxon>
        <taxon>Nocardia</taxon>
    </lineage>
</organism>
<keyword evidence="5" id="KW-0238">DNA-binding</keyword>
<dbReference type="Gene3D" id="3.10.450.50">
    <property type="match status" value="1"/>
</dbReference>
<evidence type="ECO:0000256" key="3">
    <source>
        <dbReference type="ARBA" id="ARBA00023015"/>
    </source>
</evidence>
<evidence type="ECO:0000313" key="9">
    <source>
        <dbReference type="EMBL" id="VFA99690.1"/>
    </source>
</evidence>
<dbReference type="InterPro" id="IPR052704">
    <property type="entry name" value="ECF_Sigma-70_Domain"/>
</dbReference>
<dbReference type="SUPFAM" id="SSF54427">
    <property type="entry name" value="NTF2-like"/>
    <property type="match status" value="1"/>
</dbReference>
<sequence length="308" mass="33809">MDSPETADARRASVFEEHRPRLFGLAYRLLGSATDAQDIVQSAYLSWHDADWVETPGAWLSKVVTNLCLNQLTSARARRETYPGPWLPEPVLTETGVLGPLETVEQRESVSMAFMLLLEQLTPTERAVFVLRAAFGHSHAEIAGILDIDAAHSRQLYHRARAHLADRRKRFAADDSRHRRIITEFLAAATSGNATSLHRLLADDVVAWTDGGGATAARRPILGRERVLRYLLGMSRRPETSRVTLDTATVNGEPSILAFDGDRLAAVITIELTDSRIVAVRMIVAEAKLAFAAATVDRTVADAPHSAS</sequence>
<feature type="domain" description="RNA polymerase sigma factor 70 region 4 type 2" evidence="8">
    <location>
        <begin position="112"/>
        <end position="164"/>
    </location>
</feature>
<evidence type="ECO:0000313" key="10">
    <source>
        <dbReference type="Proteomes" id="UP000290439"/>
    </source>
</evidence>
<dbReference type="SUPFAM" id="SSF88946">
    <property type="entry name" value="Sigma2 domain of RNA polymerase sigma factors"/>
    <property type="match status" value="1"/>
</dbReference>
<proteinExistence type="inferred from homology"/>
<dbReference type="GO" id="GO:0016987">
    <property type="term" value="F:sigma factor activity"/>
    <property type="evidence" value="ECO:0007669"/>
    <property type="project" value="UniProtKB-KW"/>
</dbReference>
<dbReference type="InterPro" id="IPR036388">
    <property type="entry name" value="WH-like_DNA-bd_sf"/>
</dbReference>
<dbReference type="NCBIfam" id="TIGR02937">
    <property type="entry name" value="sigma70-ECF"/>
    <property type="match status" value="1"/>
</dbReference>
<dbReference type="RefSeq" id="WP_130917815.1">
    <property type="nucleotide sequence ID" value="NZ_LR215973.1"/>
</dbReference>
<keyword evidence="4" id="KW-0731">Sigma factor</keyword>
<keyword evidence="3" id="KW-0805">Transcription regulation</keyword>
<reference evidence="9 10" key="1">
    <citation type="submission" date="2019-02" db="EMBL/GenBank/DDBJ databases">
        <authorList>
            <consortium name="Pathogen Informatics"/>
        </authorList>
    </citation>
    <scope>NUCLEOTIDE SEQUENCE [LARGE SCALE GENOMIC DNA]</scope>
    <source>
        <strain evidence="9 10">3012STDY6756504</strain>
    </source>
</reference>
<evidence type="ECO:0000256" key="6">
    <source>
        <dbReference type="ARBA" id="ARBA00023163"/>
    </source>
</evidence>
<dbReference type="InterPro" id="IPR032710">
    <property type="entry name" value="NTF2-like_dom_sf"/>
</dbReference>
<dbReference type="GO" id="GO:0006352">
    <property type="term" value="P:DNA-templated transcription initiation"/>
    <property type="evidence" value="ECO:0007669"/>
    <property type="project" value="InterPro"/>
</dbReference>
<gene>
    <name evidence="9" type="ORF">NCTC10797_03476</name>
</gene>
<keyword evidence="6" id="KW-0804">Transcription</keyword>
<dbReference type="Gene3D" id="1.10.1740.10">
    <property type="match status" value="1"/>
</dbReference>
<dbReference type="InterPro" id="IPR013324">
    <property type="entry name" value="RNA_pol_sigma_r3/r4-like"/>
</dbReference>
<dbReference type="EMBL" id="LR215973">
    <property type="protein sequence ID" value="VFA99690.1"/>
    <property type="molecule type" value="Genomic_DNA"/>
</dbReference>
<evidence type="ECO:0000259" key="8">
    <source>
        <dbReference type="Pfam" id="PF08281"/>
    </source>
</evidence>
<comment type="similarity">
    <text evidence="1">Belongs to the sigma-70 factor family. ECF subfamily.</text>
</comment>
<name>A0A4U8W0Z4_9NOCA</name>
<evidence type="ECO:0000256" key="2">
    <source>
        <dbReference type="ARBA" id="ARBA00011344"/>
    </source>
</evidence>
<dbReference type="SUPFAM" id="SSF88659">
    <property type="entry name" value="Sigma3 and sigma4 domains of RNA polymerase sigma factors"/>
    <property type="match status" value="1"/>
</dbReference>